<accession>A0A3B1AB54</accession>
<feature type="domain" description="GGDEF" evidence="3">
    <location>
        <begin position="499"/>
        <end position="629"/>
    </location>
</feature>
<dbReference type="Gene3D" id="3.30.70.270">
    <property type="match status" value="1"/>
</dbReference>
<dbReference type="InterPro" id="IPR043128">
    <property type="entry name" value="Rev_trsase/Diguanyl_cyclase"/>
</dbReference>
<evidence type="ECO:0000256" key="1">
    <source>
        <dbReference type="SAM" id="Coils"/>
    </source>
</evidence>
<feature type="compositionally biased region" description="Basic and acidic residues" evidence="2">
    <location>
        <begin position="175"/>
        <end position="196"/>
    </location>
</feature>
<dbReference type="Pfam" id="PF20975">
    <property type="entry name" value="DGCcoil"/>
    <property type="match status" value="1"/>
</dbReference>
<gene>
    <name evidence="4" type="ORF">MNBD_GAMMA23-1563</name>
</gene>
<dbReference type="SUPFAM" id="SSF55073">
    <property type="entry name" value="Nucleotide cyclase"/>
    <property type="match status" value="1"/>
</dbReference>
<feature type="coiled-coil region" evidence="1">
    <location>
        <begin position="335"/>
        <end position="366"/>
    </location>
</feature>
<feature type="coiled-coil region" evidence="1">
    <location>
        <begin position="441"/>
        <end position="472"/>
    </location>
</feature>
<reference evidence="4" key="1">
    <citation type="submission" date="2018-06" db="EMBL/GenBank/DDBJ databases">
        <authorList>
            <person name="Zhirakovskaya E."/>
        </authorList>
    </citation>
    <scope>NUCLEOTIDE SEQUENCE</scope>
</reference>
<dbReference type="SMART" id="SM00267">
    <property type="entry name" value="GGDEF"/>
    <property type="match status" value="1"/>
</dbReference>
<dbReference type="CDD" id="cd01949">
    <property type="entry name" value="GGDEF"/>
    <property type="match status" value="1"/>
</dbReference>
<dbReference type="InterPro" id="IPR048516">
    <property type="entry name" value="DGCcoil"/>
</dbReference>
<dbReference type="GO" id="GO:0052621">
    <property type="term" value="F:diguanylate cyclase activity"/>
    <property type="evidence" value="ECO:0007669"/>
    <property type="project" value="TreeGrafter"/>
</dbReference>
<organism evidence="4">
    <name type="scientific">hydrothermal vent metagenome</name>
    <dbReference type="NCBI Taxonomy" id="652676"/>
    <lineage>
        <taxon>unclassified sequences</taxon>
        <taxon>metagenomes</taxon>
        <taxon>ecological metagenomes</taxon>
    </lineage>
</organism>
<dbReference type="Pfam" id="PF00990">
    <property type="entry name" value="GGDEF"/>
    <property type="match status" value="1"/>
</dbReference>
<keyword evidence="1" id="KW-0175">Coiled coil</keyword>
<feature type="region of interest" description="Disordered" evidence="2">
    <location>
        <begin position="175"/>
        <end position="206"/>
    </location>
</feature>
<sequence length="629" mass="72277">MVFGKKTKDDGQPTQWKKKYYDSLDDLEHKEEQWHQVEKLLRNAIVRISLAASSENERLTKLLNSLREDIRNGKDSLNLRVQLDKITAIIRDIDTADEQVDNGYSAEKLVEECVERVQWTDKAQQFKRGLARQFNNIKDDEIQKFIHAFTKLINQEFIWYNEELDLIKSEKNHNIQGKKENHSSADNETDKVRSEDPVPYGTTTHPQNTEIEKEAPLEYSAVLLSFLKNLPANFIDESKLRQLQLKAASSQTRQQAIEMMALIADSLSTPPSVPENKVPPEMGIFSSQAVDLLIEFLELISLPEDLSVTAEKIRQTLMSEPAKLKECLGQTVELVMALQMDLKNERKELEAFLSELGSRLQEIDEEVKKLSGISDKRSDNFRAMNDSVNKTTDDINHFLNDETNIDTLKDNVKSHVIMIRHHMDTFLSTENTQQNYSDEVVQQLAKELIAVKREAEALREQLEKKRLQATHDTLTRIPNRLAYDEWISQEHDRFTKYNTPFVLMVWDVDFFKRVNDEFGHQAGDKVLRIIAQMLSENIRDADFVARYGGEEFVVVLPGTLLTAAMKIAENIRKGIEACAFHFRDKPVKVTASAGICEIRDNESVQMLFERADKALYKAKDNGRNICITG</sequence>
<dbReference type="AlphaFoldDB" id="A0A3B1AB54"/>
<dbReference type="FunFam" id="3.30.70.270:FF:000001">
    <property type="entry name" value="Diguanylate cyclase domain protein"/>
    <property type="match status" value="1"/>
</dbReference>
<dbReference type="InterPro" id="IPR000160">
    <property type="entry name" value="GGDEF_dom"/>
</dbReference>
<dbReference type="InterPro" id="IPR050469">
    <property type="entry name" value="Diguanylate_Cyclase"/>
</dbReference>
<dbReference type="EMBL" id="UOFT01000001">
    <property type="protein sequence ID" value="VAW90954.1"/>
    <property type="molecule type" value="Genomic_DNA"/>
</dbReference>
<dbReference type="PANTHER" id="PTHR45138">
    <property type="entry name" value="REGULATORY COMPONENTS OF SENSORY TRANSDUCTION SYSTEM"/>
    <property type="match status" value="1"/>
</dbReference>
<dbReference type="PANTHER" id="PTHR45138:SF9">
    <property type="entry name" value="DIGUANYLATE CYCLASE DGCM-RELATED"/>
    <property type="match status" value="1"/>
</dbReference>
<evidence type="ECO:0000259" key="3">
    <source>
        <dbReference type="PROSITE" id="PS50887"/>
    </source>
</evidence>
<name>A0A3B1AB54_9ZZZZ</name>
<dbReference type="PROSITE" id="PS50887">
    <property type="entry name" value="GGDEF"/>
    <property type="match status" value="1"/>
</dbReference>
<protein>
    <recommendedName>
        <fullName evidence="3">GGDEF domain-containing protein</fullName>
    </recommendedName>
</protein>
<dbReference type="InterPro" id="IPR029787">
    <property type="entry name" value="Nucleotide_cyclase"/>
</dbReference>
<dbReference type="NCBIfam" id="TIGR00254">
    <property type="entry name" value="GGDEF"/>
    <property type="match status" value="1"/>
</dbReference>
<proteinExistence type="predicted"/>
<evidence type="ECO:0000313" key="4">
    <source>
        <dbReference type="EMBL" id="VAW90954.1"/>
    </source>
</evidence>
<evidence type="ECO:0000256" key="2">
    <source>
        <dbReference type="SAM" id="MobiDB-lite"/>
    </source>
</evidence>